<keyword evidence="2" id="KW-1185">Reference proteome</keyword>
<dbReference type="InterPro" id="IPR008480">
    <property type="entry name" value="DUF761_pln"/>
</dbReference>
<name>A0ABD3JE85_EUCGL</name>
<dbReference type="PANTHER" id="PTHR33265:SF5">
    <property type="entry name" value="COTTON FIBER PROTEIN"/>
    <property type="match status" value="1"/>
</dbReference>
<dbReference type="Pfam" id="PF05553">
    <property type="entry name" value="DUF761"/>
    <property type="match status" value="1"/>
</dbReference>
<dbReference type="AlphaFoldDB" id="A0ABD3JE85"/>
<dbReference type="Proteomes" id="UP001634007">
    <property type="component" value="Unassembled WGS sequence"/>
</dbReference>
<comment type="caution">
    <text evidence="1">The sequence shown here is derived from an EMBL/GenBank/DDBJ whole genome shotgun (WGS) entry which is preliminary data.</text>
</comment>
<dbReference type="EMBL" id="JBJKBG010000008">
    <property type="protein sequence ID" value="KAL3725322.1"/>
    <property type="molecule type" value="Genomic_DNA"/>
</dbReference>
<sequence length="168" mass="20235">MPKAKEFKLQLRLHMPKFLKTIGHAVTPRSHIWYGERELSFKKTPVVHVKMYRSGLMRFMFPCINPKIDFDMELDDEEGNRVHNGYDSKKKSFFSLKERRQGRFIFTNKPPTRVLLQHDDYGRIECEEEEQGIDTRVEEFIAKFYEQMKLQRQMSYLQYSEMLNRSVS</sequence>
<evidence type="ECO:0000313" key="2">
    <source>
        <dbReference type="Proteomes" id="UP001634007"/>
    </source>
</evidence>
<protein>
    <submittedName>
        <fullName evidence="1">Uncharacterized protein</fullName>
    </submittedName>
</protein>
<reference evidence="1 2" key="1">
    <citation type="submission" date="2024-11" db="EMBL/GenBank/DDBJ databases">
        <title>Chromosome-level genome assembly of Eucalyptus globulus Labill. provides insights into its genome evolution.</title>
        <authorList>
            <person name="Li X."/>
        </authorList>
    </citation>
    <scope>NUCLEOTIDE SEQUENCE [LARGE SCALE GENOMIC DNA]</scope>
    <source>
        <strain evidence="1">CL2024</strain>
        <tissue evidence="1">Fresh tender leaves</tissue>
    </source>
</reference>
<dbReference type="PANTHER" id="PTHR33265">
    <property type="entry name" value="AVR9/CF-9 RAPIDLY ELICITED PROTEIN-RELATED"/>
    <property type="match status" value="1"/>
</dbReference>
<organism evidence="1 2">
    <name type="scientific">Eucalyptus globulus</name>
    <name type="common">Tasmanian blue gum</name>
    <dbReference type="NCBI Taxonomy" id="34317"/>
    <lineage>
        <taxon>Eukaryota</taxon>
        <taxon>Viridiplantae</taxon>
        <taxon>Streptophyta</taxon>
        <taxon>Embryophyta</taxon>
        <taxon>Tracheophyta</taxon>
        <taxon>Spermatophyta</taxon>
        <taxon>Magnoliopsida</taxon>
        <taxon>eudicotyledons</taxon>
        <taxon>Gunneridae</taxon>
        <taxon>Pentapetalae</taxon>
        <taxon>rosids</taxon>
        <taxon>malvids</taxon>
        <taxon>Myrtales</taxon>
        <taxon>Myrtaceae</taxon>
        <taxon>Myrtoideae</taxon>
        <taxon>Eucalypteae</taxon>
        <taxon>Eucalyptus</taxon>
    </lineage>
</organism>
<evidence type="ECO:0000313" key="1">
    <source>
        <dbReference type="EMBL" id="KAL3725322.1"/>
    </source>
</evidence>
<accession>A0ABD3JE85</accession>
<proteinExistence type="predicted"/>
<gene>
    <name evidence="1" type="ORF">ACJRO7_030347</name>
</gene>